<proteinExistence type="predicted"/>
<organism evidence="1 2">
    <name type="scientific">Ancylobacter oerskovii</name>
    <dbReference type="NCBI Taxonomy" id="459519"/>
    <lineage>
        <taxon>Bacteria</taxon>
        <taxon>Pseudomonadati</taxon>
        <taxon>Pseudomonadota</taxon>
        <taxon>Alphaproteobacteria</taxon>
        <taxon>Hyphomicrobiales</taxon>
        <taxon>Xanthobacteraceae</taxon>
        <taxon>Ancylobacter</taxon>
    </lineage>
</organism>
<keyword evidence="2" id="KW-1185">Reference proteome</keyword>
<evidence type="ECO:0000313" key="1">
    <source>
        <dbReference type="EMBL" id="MFD2142907.1"/>
    </source>
</evidence>
<reference evidence="2" key="1">
    <citation type="journal article" date="2019" name="Int. J. Syst. Evol. Microbiol.">
        <title>The Global Catalogue of Microorganisms (GCM) 10K type strain sequencing project: providing services to taxonomists for standard genome sequencing and annotation.</title>
        <authorList>
            <consortium name="The Broad Institute Genomics Platform"/>
            <consortium name="The Broad Institute Genome Sequencing Center for Infectious Disease"/>
            <person name="Wu L."/>
            <person name="Ma J."/>
        </authorList>
    </citation>
    <scope>NUCLEOTIDE SEQUENCE [LARGE SCALE GENOMIC DNA]</scope>
    <source>
        <strain evidence="2">CCM 7435</strain>
    </source>
</reference>
<dbReference type="EMBL" id="JBHUHD010000001">
    <property type="protein sequence ID" value="MFD2142907.1"/>
    <property type="molecule type" value="Genomic_DNA"/>
</dbReference>
<dbReference type="Proteomes" id="UP001597299">
    <property type="component" value="Unassembled WGS sequence"/>
</dbReference>
<name>A0ABW4Z374_9HYPH</name>
<comment type="caution">
    <text evidence="1">The sequence shown here is derived from an EMBL/GenBank/DDBJ whole genome shotgun (WGS) entry which is preliminary data.</text>
</comment>
<evidence type="ECO:0000313" key="2">
    <source>
        <dbReference type="Proteomes" id="UP001597299"/>
    </source>
</evidence>
<dbReference type="RefSeq" id="WP_213356131.1">
    <property type="nucleotide sequence ID" value="NZ_JAHBGB010000044.1"/>
</dbReference>
<protein>
    <submittedName>
        <fullName evidence="1">Uncharacterized protein</fullName>
    </submittedName>
</protein>
<sequence length="337" mass="36295">MSKSAPDMISLDSLAEDAISYDPTDAMNDALDKTGEVAIEPARLITRLHHEGSIDDTGRDAADILNKMFTVGSATLRDPGRYDWRDKDGRWSRVTQPRREIAAKVDETVMAVRSKTRRVAVCHALACRQPVADLDNLAPLAAGIEDVARCWWGAAKRPVVVVKGITMPAFGDVRAASAENDNAAPGARRLVEGFERMWKRGQLDRNPDLNESLYAAGLRYRQDHHSAGLAPLGAIDYGREQVDGGSGAGTAAGGLFGSEAATRALERYRAARRAMGDRFSPVIDAVVIEGRTLAEAGAAVGRYSAGARAEAQAAERLDLGLHELAIFYGVITRRQAA</sequence>
<accession>A0ABW4Z374</accession>
<gene>
    <name evidence="1" type="ORF">ACFSNC_21070</name>
</gene>